<keyword evidence="3" id="KW-0804">Transcription</keyword>
<dbReference type="Proteomes" id="UP000824070">
    <property type="component" value="Unassembled WGS sequence"/>
</dbReference>
<evidence type="ECO:0000256" key="1">
    <source>
        <dbReference type="ARBA" id="ARBA00023015"/>
    </source>
</evidence>
<dbReference type="AlphaFoldDB" id="A0A9D1LNH8"/>
<dbReference type="EMBL" id="DVMV01000014">
    <property type="protein sequence ID" value="HIU45072.1"/>
    <property type="molecule type" value="Genomic_DNA"/>
</dbReference>
<evidence type="ECO:0000259" key="4">
    <source>
        <dbReference type="PROSITE" id="PS50987"/>
    </source>
</evidence>
<organism evidence="5 6">
    <name type="scientific">Candidatus Alloenteromonas pullicola</name>
    <dbReference type="NCBI Taxonomy" id="2840784"/>
    <lineage>
        <taxon>Bacteria</taxon>
        <taxon>Bacillati</taxon>
        <taxon>Bacillota</taxon>
        <taxon>Bacillota incertae sedis</taxon>
        <taxon>Candidatus Alloenteromonas</taxon>
    </lineage>
</organism>
<dbReference type="GO" id="GO:0003677">
    <property type="term" value="F:DNA binding"/>
    <property type="evidence" value="ECO:0007669"/>
    <property type="project" value="UniProtKB-KW"/>
</dbReference>
<keyword evidence="2" id="KW-0238">DNA-binding</keyword>
<dbReference type="InterPro" id="IPR011991">
    <property type="entry name" value="ArsR-like_HTH"/>
</dbReference>
<dbReference type="InterPro" id="IPR001845">
    <property type="entry name" value="HTH_ArsR_DNA-bd_dom"/>
</dbReference>
<accession>A0A9D1LNH8</accession>
<dbReference type="SMART" id="SM00418">
    <property type="entry name" value="HTH_ARSR"/>
    <property type="match status" value="1"/>
</dbReference>
<dbReference type="GO" id="GO:0003700">
    <property type="term" value="F:DNA-binding transcription factor activity"/>
    <property type="evidence" value="ECO:0007669"/>
    <property type="project" value="InterPro"/>
</dbReference>
<reference evidence="5" key="1">
    <citation type="submission" date="2020-10" db="EMBL/GenBank/DDBJ databases">
        <authorList>
            <person name="Gilroy R."/>
        </authorList>
    </citation>
    <scope>NUCLEOTIDE SEQUENCE</scope>
    <source>
        <strain evidence="5">ChiGjej1B1-22543</strain>
    </source>
</reference>
<dbReference type="InterPro" id="IPR036388">
    <property type="entry name" value="WH-like_DNA-bd_sf"/>
</dbReference>
<reference evidence="5" key="2">
    <citation type="journal article" date="2021" name="PeerJ">
        <title>Extensive microbial diversity within the chicken gut microbiome revealed by metagenomics and culture.</title>
        <authorList>
            <person name="Gilroy R."/>
            <person name="Ravi A."/>
            <person name="Getino M."/>
            <person name="Pursley I."/>
            <person name="Horton D.L."/>
            <person name="Alikhan N.F."/>
            <person name="Baker D."/>
            <person name="Gharbi K."/>
            <person name="Hall N."/>
            <person name="Watson M."/>
            <person name="Adriaenssens E.M."/>
            <person name="Foster-Nyarko E."/>
            <person name="Jarju S."/>
            <person name="Secka A."/>
            <person name="Antonio M."/>
            <person name="Oren A."/>
            <person name="Chaudhuri R.R."/>
            <person name="La Ragione R."/>
            <person name="Hildebrand F."/>
            <person name="Pallen M.J."/>
        </authorList>
    </citation>
    <scope>NUCLEOTIDE SEQUENCE</scope>
    <source>
        <strain evidence="5">ChiGjej1B1-22543</strain>
    </source>
</reference>
<dbReference type="Gene3D" id="1.10.10.10">
    <property type="entry name" value="Winged helix-like DNA-binding domain superfamily/Winged helix DNA-binding domain"/>
    <property type="match status" value="1"/>
</dbReference>
<proteinExistence type="predicted"/>
<dbReference type="PANTHER" id="PTHR43132">
    <property type="entry name" value="ARSENICAL RESISTANCE OPERON REPRESSOR ARSR-RELATED"/>
    <property type="match status" value="1"/>
</dbReference>
<protein>
    <submittedName>
        <fullName evidence="5">Winged helix-turn-helix transcriptional regulator</fullName>
    </submittedName>
</protein>
<dbReference type="CDD" id="cd00090">
    <property type="entry name" value="HTH_ARSR"/>
    <property type="match status" value="1"/>
</dbReference>
<evidence type="ECO:0000313" key="5">
    <source>
        <dbReference type="EMBL" id="HIU45072.1"/>
    </source>
</evidence>
<evidence type="ECO:0000256" key="3">
    <source>
        <dbReference type="ARBA" id="ARBA00023163"/>
    </source>
</evidence>
<dbReference type="Pfam" id="PF01022">
    <property type="entry name" value="HTH_5"/>
    <property type="match status" value="1"/>
</dbReference>
<dbReference type="InterPro" id="IPR051011">
    <property type="entry name" value="Metal_resp_trans_reg"/>
</dbReference>
<sequence length="98" mass="11101">MPNMPSEKILDKMENMLNIASDSTRLKIMYSLSLGEKSVGEIVKEVGASQSLVSHQLQVLRKANLVSTRKERTSVYYSLSDEHVVKLLNLVEEHVKEK</sequence>
<dbReference type="PRINTS" id="PR00778">
    <property type="entry name" value="HTHARSR"/>
</dbReference>
<dbReference type="PROSITE" id="PS50987">
    <property type="entry name" value="HTH_ARSR_2"/>
    <property type="match status" value="1"/>
</dbReference>
<gene>
    <name evidence="5" type="ORF">IAC52_02105</name>
</gene>
<dbReference type="SUPFAM" id="SSF46785">
    <property type="entry name" value="Winged helix' DNA-binding domain"/>
    <property type="match status" value="1"/>
</dbReference>
<comment type="caution">
    <text evidence="5">The sequence shown here is derived from an EMBL/GenBank/DDBJ whole genome shotgun (WGS) entry which is preliminary data.</text>
</comment>
<evidence type="ECO:0000313" key="6">
    <source>
        <dbReference type="Proteomes" id="UP000824070"/>
    </source>
</evidence>
<evidence type="ECO:0000256" key="2">
    <source>
        <dbReference type="ARBA" id="ARBA00023125"/>
    </source>
</evidence>
<feature type="domain" description="HTH arsR-type" evidence="4">
    <location>
        <begin position="5"/>
        <end position="98"/>
    </location>
</feature>
<name>A0A9D1LNH8_9FIRM</name>
<keyword evidence="1" id="KW-0805">Transcription regulation</keyword>
<dbReference type="NCBIfam" id="NF033788">
    <property type="entry name" value="HTH_metalloreg"/>
    <property type="match status" value="1"/>
</dbReference>
<dbReference type="PANTHER" id="PTHR43132:SF6">
    <property type="entry name" value="HTH-TYPE TRANSCRIPTIONAL REPRESSOR CZRA"/>
    <property type="match status" value="1"/>
</dbReference>
<dbReference type="InterPro" id="IPR036390">
    <property type="entry name" value="WH_DNA-bd_sf"/>
</dbReference>